<dbReference type="EMBL" id="JAUIZM010000008">
    <property type="protein sequence ID" value="KAK1367731.1"/>
    <property type="molecule type" value="Genomic_DNA"/>
</dbReference>
<organism evidence="2 3">
    <name type="scientific">Heracleum sosnowskyi</name>
    <dbReference type="NCBI Taxonomy" id="360622"/>
    <lineage>
        <taxon>Eukaryota</taxon>
        <taxon>Viridiplantae</taxon>
        <taxon>Streptophyta</taxon>
        <taxon>Embryophyta</taxon>
        <taxon>Tracheophyta</taxon>
        <taxon>Spermatophyta</taxon>
        <taxon>Magnoliopsida</taxon>
        <taxon>eudicotyledons</taxon>
        <taxon>Gunneridae</taxon>
        <taxon>Pentapetalae</taxon>
        <taxon>asterids</taxon>
        <taxon>campanulids</taxon>
        <taxon>Apiales</taxon>
        <taxon>Apiaceae</taxon>
        <taxon>Apioideae</taxon>
        <taxon>apioid superclade</taxon>
        <taxon>Tordylieae</taxon>
        <taxon>Tordyliinae</taxon>
        <taxon>Heracleum</taxon>
    </lineage>
</organism>
<keyword evidence="3" id="KW-1185">Reference proteome</keyword>
<proteinExistence type="predicted"/>
<dbReference type="Proteomes" id="UP001237642">
    <property type="component" value="Unassembled WGS sequence"/>
</dbReference>
<keyword evidence="1" id="KW-0175">Coiled coil</keyword>
<evidence type="ECO:0000313" key="2">
    <source>
        <dbReference type="EMBL" id="KAK1367731.1"/>
    </source>
</evidence>
<dbReference type="PANTHER" id="PTHR47381">
    <property type="entry name" value="ALPHA/BETA-HYDROLASES SUPERFAMILY PROTEIN"/>
    <property type="match status" value="1"/>
</dbReference>
<dbReference type="PANTHER" id="PTHR47381:SF3">
    <property type="entry name" value="ALPHA_BETA-HYDROLASES SUPERFAMILY PROTEIN"/>
    <property type="match status" value="1"/>
</dbReference>
<protein>
    <submittedName>
        <fullName evidence="2">Uncharacterized protein</fullName>
    </submittedName>
</protein>
<comment type="caution">
    <text evidence="2">The sequence shown here is derived from an EMBL/GenBank/DDBJ whole genome shotgun (WGS) entry which is preliminary data.</text>
</comment>
<evidence type="ECO:0000313" key="3">
    <source>
        <dbReference type="Proteomes" id="UP001237642"/>
    </source>
</evidence>
<evidence type="ECO:0000256" key="1">
    <source>
        <dbReference type="SAM" id="Coils"/>
    </source>
</evidence>
<sequence>MEKVVDSLKKRVEELEKNNKELEKSKKMLELQLSVKESLLKLLEKQMIEKSAFYSNAFQSLTSKDEEESKLLLENNEKIVLAIGNKNKRSRTSDGEQGRVSVLVLSMIESNPQKRPAIVILHRTNTCKEWLCPLLETCFFAVFLDLSMRALVLAWKTGFGISMTLLGSESLVNLSEECMHGLPQLLTLSGCPYNWHTYRISMGHCKW</sequence>
<reference evidence="2" key="2">
    <citation type="submission" date="2023-05" db="EMBL/GenBank/DDBJ databases">
        <authorList>
            <person name="Schelkunov M.I."/>
        </authorList>
    </citation>
    <scope>NUCLEOTIDE SEQUENCE</scope>
    <source>
        <strain evidence="2">Hsosn_3</strain>
        <tissue evidence="2">Leaf</tissue>
    </source>
</reference>
<accession>A0AAD8HI75</accession>
<dbReference type="AlphaFoldDB" id="A0AAD8HI75"/>
<name>A0AAD8HI75_9APIA</name>
<reference evidence="2" key="1">
    <citation type="submission" date="2023-02" db="EMBL/GenBank/DDBJ databases">
        <title>Genome of toxic invasive species Heracleum sosnowskyi carries increased number of genes despite the absence of recent whole-genome duplications.</title>
        <authorList>
            <person name="Schelkunov M."/>
            <person name="Shtratnikova V."/>
            <person name="Makarenko M."/>
            <person name="Klepikova A."/>
            <person name="Omelchenko D."/>
            <person name="Novikova G."/>
            <person name="Obukhova E."/>
            <person name="Bogdanov V."/>
            <person name="Penin A."/>
            <person name="Logacheva M."/>
        </authorList>
    </citation>
    <scope>NUCLEOTIDE SEQUENCE</scope>
    <source>
        <strain evidence="2">Hsosn_3</strain>
        <tissue evidence="2">Leaf</tissue>
    </source>
</reference>
<feature type="coiled-coil region" evidence="1">
    <location>
        <begin position="5"/>
        <end position="46"/>
    </location>
</feature>
<gene>
    <name evidence="2" type="ORF">POM88_033823</name>
</gene>